<evidence type="ECO:0000256" key="2">
    <source>
        <dbReference type="SAM" id="SignalP"/>
    </source>
</evidence>
<dbReference type="EMBL" id="LPNL01000002">
    <property type="protein sequence ID" value="OEJ91281.1"/>
    <property type="molecule type" value="Genomic_DNA"/>
</dbReference>
<accession>A0A1E5RWG7</accession>
<proteinExistence type="predicted"/>
<dbReference type="AlphaFoldDB" id="A0A1E5RWG7"/>
<dbReference type="Proteomes" id="UP000095605">
    <property type="component" value="Unassembled WGS sequence"/>
</dbReference>
<feature type="signal peptide" evidence="2">
    <location>
        <begin position="1"/>
        <end position="20"/>
    </location>
</feature>
<keyword evidence="2" id="KW-0732">Signal</keyword>
<keyword evidence="4" id="KW-1185">Reference proteome</keyword>
<name>A0A1E5RWG7_9ASCO</name>
<evidence type="ECO:0000313" key="3">
    <source>
        <dbReference type="EMBL" id="OEJ91281.1"/>
    </source>
</evidence>
<sequence length="236" mass="25661">MLRNIIGLIALLCALETTTAAENSRKNHRDHKNKRGLTTIDGVVYNEFVVTSTLPPVTIYSTSYWTSYWTSVLTQYSTVVLGDVTSTKTLVTPTTYAVVSSTSVATTEASSTSSQQPTTISTSTLAPSTSSSKKVTTSIDASSLLDNLYGVSETTETYFQNVSTPYYLTTVSDGTTRLYYFEDVYYDTNGTPTATQYEKYVGTADISNILKSYVSSTVYTTSTSTIQKTVTITTSV</sequence>
<evidence type="ECO:0000313" key="4">
    <source>
        <dbReference type="Proteomes" id="UP000095605"/>
    </source>
</evidence>
<dbReference type="OrthoDB" id="3973436at2759"/>
<gene>
    <name evidence="3" type="ORF">AWRI3578_g696</name>
</gene>
<feature type="chain" id="PRO_5009184903" evidence="2">
    <location>
        <begin position="21"/>
        <end position="236"/>
    </location>
</feature>
<protein>
    <submittedName>
        <fullName evidence="3">Uncharacterized protein</fullName>
    </submittedName>
</protein>
<organism evidence="3 4">
    <name type="scientific">Hanseniaspora opuntiae</name>
    <dbReference type="NCBI Taxonomy" id="211096"/>
    <lineage>
        <taxon>Eukaryota</taxon>
        <taxon>Fungi</taxon>
        <taxon>Dikarya</taxon>
        <taxon>Ascomycota</taxon>
        <taxon>Saccharomycotina</taxon>
        <taxon>Saccharomycetes</taxon>
        <taxon>Saccharomycodales</taxon>
        <taxon>Saccharomycodaceae</taxon>
        <taxon>Hanseniaspora</taxon>
    </lineage>
</organism>
<reference evidence="4" key="1">
    <citation type="journal article" date="2016" name="Genome Announc.">
        <title>Genome sequences of three species of Hanseniaspora isolated from spontaneous wine fermentations.</title>
        <authorList>
            <person name="Sternes P.R."/>
            <person name="Lee D."/>
            <person name="Kutyna D.R."/>
            <person name="Borneman A.R."/>
        </authorList>
    </citation>
    <scope>NUCLEOTIDE SEQUENCE [LARGE SCALE GENOMIC DNA]</scope>
    <source>
        <strain evidence="4">AWRI3578</strain>
    </source>
</reference>
<evidence type="ECO:0000256" key="1">
    <source>
        <dbReference type="SAM" id="MobiDB-lite"/>
    </source>
</evidence>
<feature type="region of interest" description="Disordered" evidence="1">
    <location>
        <begin position="107"/>
        <end position="131"/>
    </location>
</feature>
<comment type="caution">
    <text evidence="3">The sequence shown here is derived from an EMBL/GenBank/DDBJ whole genome shotgun (WGS) entry which is preliminary data.</text>
</comment>